<proteinExistence type="predicted"/>
<dbReference type="PANTHER" id="PTHR31923">
    <property type="entry name" value="BSD DOMAIN-CONTAINING PROTEIN"/>
    <property type="match status" value="1"/>
</dbReference>
<protein>
    <recommendedName>
        <fullName evidence="2">BSD domain-containing protein</fullName>
    </recommendedName>
</protein>
<name>A0AAP0C342_9ASPA</name>
<dbReference type="EMBL" id="JBBWWQ010000001">
    <property type="protein sequence ID" value="KAK8957139.1"/>
    <property type="molecule type" value="Genomic_DNA"/>
</dbReference>
<dbReference type="InterPro" id="IPR035925">
    <property type="entry name" value="BSD_dom_sf"/>
</dbReference>
<dbReference type="PANTHER" id="PTHR31923:SF4">
    <property type="entry name" value="BSD DOMAIN-CONTAINING PROTEIN"/>
    <property type="match status" value="1"/>
</dbReference>
<feature type="compositionally biased region" description="Polar residues" evidence="1">
    <location>
        <begin position="479"/>
        <end position="512"/>
    </location>
</feature>
<feature type="region of interest" description="Disordered" evidence="1">
    <location>
        <begin position="119"/>
        <end position="157"/>
    </location>
</feature>
<feature type="region of interest" description="Disordered" evidence="1">
    <location>
        <begin position="406"/>
        <end position="527"/>
    </location>
</feature>
<dbReference type="Pfam" id="PF03909">
    <property type="entry name" value="BSD"/>
    <property type="match status" value="1"/>
</dbReference>
<feature type="region of interest" description="Disordered" evidence="1">
    <location>
        <begin position="59"/>
        <end position="101"/>
    </location>
</feature>
<dbReference type="SUPFAM" id="SSF140383">
    <property type="entry name" value="BSD domain-like"/>
    <property type="match status" value="1"/>
</dbReference>
<keyword evidence="4" id="KW-1185">Reference proteome</keyword>
<feature type="compositionally biased region" description="Acidic residues" evidence="1">
    <location>
        <begin position="435"/>
        <end position="448"/>
    </location>
</feature>
<feature type="compositionally biased region" description="Basic and acidic residues" evidence="1">
    <location>
        <begin position="60"/>
        <end position="76"/>
    </location>
</feature>
<evidence type="ECO:0000256" key="1">
    <source>
        <dbReference type="SAM" id="MobiDB-lite"/>
    </source>
</evidence>
<feature type="compositionally biased region" description="Acidic residues" evidence="1">
    <location>
        <begin position="462"/>
        <end position="476"/>
    </location>
</feature>
<organism evidence="3 4">
    <name type="scientific">Platanthera zijinensis</name>
    <dbReference type="NCBI Taxonomy" id="2320716"/>
    <lineage>
        <taxon>Eukaryota</taxon>
        <taxon>Viridiplantae</taxon>
        <taxon>Streptophyta</taxon>
        <taxon>Embryophyta</taxon>
        <taxon>Tracheophyta</taxon>
        <taxon>Spermatophyta</taxon>
        <taxon>Magnoliopsida</taxon>
        <taxon>Liliopsida</taxon>
        <taxon>Asparagales</taxon>
        <taxon>Orchidaceae</taxon>
        <taxon>Orchidoideae</taxon>
        <taxon>Orchideae</taxon>
        <taxon>Orchidinae</taxon>
        <taxon>Platanthera</taxon>
    </lineage>
</organism>
<evidence type="ECO:0000313" key="3">
    <source>
        <dbReference type="EMBL" id="KAK8957139.1"/>
    </source>
</evidence>
<feature type="compositionally biased region" description="Basic and acidic residues" evidence="1">
    <location>
        <begin position="419"/>
        <end position="434"/>
    </location>
</feature>
<dbReference type="AlphaFoldDB" id="A0AAP0C342"/>
<feature type="domain" description="BSD" evidence="2">
    <location>
        <begin position="244"/>
        <end position="299"/>
    </location>
</feature>
<evidence type="ECO:0000259" key="2">
    <source>
        <dbReference type="PROSITE" id="PS50858"/>
    </source>
</evidence>
<dbReference type="InterPro" id="IPR005607">
    <property type="entry name" value="BSD_dom"/>
</dbReference>
<evidence type="ECO:0000313" key="4">
    <source>
        <dbReference type="Proteomes" id="UP001418222"/>
    </source>
</evidence>
<gene>
    <name evidence="3" type="ORF">KSP39_PZI000277</name>
</gene>
<dbReference type="PROSITE" id="PS50858">
    <property type="entry name" value="BSD"/>
    <property type="match status" value="1"/>
</dbReference>
<accession>A0AAP0C342</accession>
<dbReference type="Proteomes" id="UP001418222">
    <property type="component" value="Unassembled WGS sequence"/>
</dbReference>
<feature type="region of interest" description="Disordered" evidence="1">
    <location>
        <begin position="325"/>
        <end position="385"/>
    </location>
</feature>
<dbReference type="Gene3D" id="1.10.3970.10">
    <property type="entry name" value="BSD domain"/>
    <property type="match status" value="1"/>
</dbReference>
<dbReference type="SMART" id="SM00751">
    <property type="entry name" value="BSD"/>
    <property type="match status" value="1"/>
</dbReference>
<sequence length="527" mass="57349">MCLLQLYPNYLCYSRGHGISTAGVGEFRSLQLHSRDRRQDGRALIIMSWLARSLVNSLRGNDDNEKQNDPSIKEGNTDGSGGQLHSDDEPSSPSRKVKEDISELTKTITRQFWGVASFLAPPPDIPSDRSRLPDPSEPAGSGSSEEPEAGESPKITGIRSDFAELGSRFKSGISMLSNTKAVSEISKIASTFLPFPDDDADEEEDEDGELGGGAAGITEDVLLFVRNISMHPETWLDFPLIAEDEDSDDFKISDAQQEHGLAVERLEPRLAALRIELCPTHMSEGCFWKIYFVLLHSRLNKHDAELLSTPQIVRARAMLLQDLRTHRKPIPQAPAQTSSSAKDDERDDPPLPGEGIASIIPVSGVISSRSPPSTPPPAEEVSVSIPITDIETEKHSVETTVVTIVDKSVTEEGPPVQAKSKDLQKDVSREQKREDEDDEDDWLDEETGEASGSGGNVPPLGNDEDVSFSDLEEDDGLSVSKSVPTQVKESTGWVQLNTNSGSPAKSRNSTGSKNKDGWLNVGEGDAE</sequence>
<reference evidence="3 4" key="1">
    <citation type="journal article" date="2022" name="Nat. Plants">
        <title>Genomes of leafy and leafless Platanthera orchids illuminate the evolution of mycoheterotrophy.</title>
        <authorList>
            <person name="Li M.H."/>
            <person name="Liu K.W."/>
            <person name="Li Z."/>
            <person name="Lu H.C."/>
            <person name="Ye Q.L."/>
            <person name="Zhang D."/>
            <person name="Wang J.Y."/>
            <person name="Li Y.F."/>
            <person name="Zhong Z.M."/>
            <person name="Liu X."/>
            <person name="Yu X."/>
            <person name="Liu D.K."/>
            <person name="Tu X.D."/>
            <person name="Liu B."/>
            <person name="Hao Y."/>
            <person name="Liao X.Y."/>
            <person name="Jiang Y.T."/>
            <person name="Sun W.H."/>
            <person name="Chen J."/>
            <person name="Chen Y.Q."/>
            <person name="Ai Y."/>
            <person name="Zhai J.W."/>
            <person name="Wu S.S."/>
            <person name="Zhou Z."/>
            <person name="Hsiao Y.Y."/>
            <person name="Wu W.L."/>
            <person name="Chen Y.Y."/>
            <person name="Lin Y.F."/>
            <person name="Hsu J.L."/>
            <person name="Li C.Y."/>
            <person name="Wang Z.W."/>
            <person name="Zhao X."/>
            <person name="Zhong W.Y."/>
            <person name="Ma X.K."/>
            <person name="Ma L."/>
            <person name="Huang J."/>
            <person name="Chen G.Z."/>
            <person name="Huang M.Z."/>
            <person name="Huang L."/>
            <person name="Peng D.H."/>
            <person name="Luo Y.B."/>
            <person name="Zou S.Q."/>
            <person name="Chen S.P."/>
            <person name="Lan S."/>
            <person name="Tsai W.C."/>
            <person name="Van de Peer Y."/>
            <person name="Liu Z.J."/>
        </authorList>
    </citation>
    <scope>NUCLEOTIDE SEQUENCE [LARGE SCALE GENOMIC DNA]</scope>
    <source>
        <strain evidence="3">Lor287</strain>
    </source>
</reference>
<comment type="caution">
    <text evidence="3">The sequence shown here is derived from an EMBL/GenBank/DDBJ whole genome shotgun (WGS) entry which is preliminary data.</text>
</comment>